<feature type="coiled-coil region" evidence="1">
    <location>
        <begin position="470"/>
        <end position="549"/>
    </location>
</feature>
<evidence type="ECO:0000313" key="3">
    <source>
        <dbReference type="EMBL" id="ETI33058.1"/>
    </source>
</evidence>
<keyword evidence="1" id="KW-0175">Coiled coil</keyword>
<feature type="coiled-coil region" evidence="1">
    <location>
        <begin position="325"/>
        <end position="437"/>
    </location>
</feature>
<accession>V9E3G4</accession>
<dbReference type="EMBL" id="ANIZ01003526">
    <property type="protein sequence ID" value="ETI33058.1"/>
    <property type="molecule type" value="Genomic_DNA"/>
</dbReference>
<dbReference type="Proteomes" id="UP000018721">
    <property type="component" value="Unassembled WGS sequence"/>
</dbReference>
<evidence type="ECO:0000313" key="4">
    <source>
        <dbReference type="Proteomes" id="UP000018721"/>
    </source>
</evidence>
<proteinExistence type="predicted"/>
<name>V9E3G4_PHYNI</name>
<evidence type="ECO:0000256" key="2">
    <source>
        <dbReference type="SAM" id="MobiDB-lite"/>
    </source>
</evidence>
<gene>
    <name evidence="3" type="ORF">F443_20223</name>
</gene>
<comment type="caution">
    <text evidence="3">The sequence shown here is derived from an EMBL/GenBank/DDBJ whole genome shotgun (WGS) entry which is preliminary data.</text>
</comment>
<reference evidence="3 4" key="1">
    <citation type="submission" date="2013-11" db="EMBL/GenBank/DDBJ databases">
        <title>The Genome Sequence of Phytophthora parasitica P1569.</title>
        <authorList>
            <consortium name="The Broad Institute Genomics Platform"/>
            <person name="Russ C."/>
            <person name="Tyler B."/>
            <person name="Panabieres F."/>
            <person name="Shan W."/>
            <person name="Tripathy S."/>
            <person name="Grunwald N."/>
            <person name="Machado M."/>
            <person name="Johnson C.S."/>
            <person name="Arredondo F."/>
            <person name="Hong C."/>
            <person name="Coffey M."/>
            <person name="Young S.K."/>
            <person name="Zeng Q."/>
            <person name="Gargeya S."/>
            <person name="Fitzgerald M."/>
            <person name="Abouelleil A."/>
            <person name="Alvarado L."/>
            <person name="Chapman S.B."/>
            <person name="Gainer-Dewar J."/>
            <person name="Goldberg J."/>
            <person name="Griggs A."/>
            <person name="Gujja S."/>
            <person name="Hansen M."/>
            <person name="Howarth C."/>
            <person name="Imamovic A."/>
            <person name="Ireland A."/>
            <person name="Larimer J."/>
            <person name="McCowan C."/>
            <person name="Murphy C."/>
            <person name="Pearson M."/>
            <person name="Poon T.W."/>
            <person name="Priest M."/>
            <person name="Roberts A."/>
            <person name="Saif S."/>
            <person name="Shea T."/>
            <person name="Sykes S."/>
            <person name="Wortman J."/>
            <person name="Nusbaum C."/>
            <person name="Birren B."/>
        </authorList>
    </citation>
    <scope>NUCLEOTIDE SEQUENCE [LARGE SCALE GENOMIC DNA]</scope>
    <source>
        <strain evidence="3 4">P1569</strain>
    </source>
</reference>
<feature type="coiled-coil region" evidence="1">
    <location>
        <begin position="248"/>
        <end position="275"/>
    </location>
</feature>
<dbReference type="eggNOG" id="ENOG502SPUZ">
    <property type="taxonomic scope" value="Eukaryota"/>
</dbReference>
<dbReference type="AlphaFoldDB" id="V9E3G4"/>
<protein>
    <submittedName>
        <fullName evidence="3">Uncharacterized protein</fullName>
    </submittedName>
</protein>
<feature type="compositionally biased region" description="Low complexity" evidence="2">
    <location>
        <begin position="655"/>
        <end position="679"/>
    </location>
</feature>
<dbReference type="Gene3D" id="1.10.287.1490">
    <property type="match status" value="1"/>
</dbReference>
<sequence length="974" mass="109237">MAYYTEYADVGGEWELWHAGMGHLNEDSLVKTKQATIGVPTSSRHGAKMLCGGCMKGKQTVERFPSHSPTSTRRPLERVHTDVWWSGVRKIALRSTRTHSALDCRLTEGILVSKSQLALHHNRPLSESSQHQLSDFTHRSPSLAATLRLRLRSPPRSSSVLVCSRRHVFRYTCFHASLVLSPSLTLSSADSNVFVDLTSSPGSSPRSAARGAPGTVSTIELADPSLDLAGVRASLSALQQSIDQVEALRELRSDHEVLRRELLATQRRAEDLDRHFADAANAASPYVLFCQRKYDLVRHQLESTQMKFAECLGVLQERLDNSHELEAYRLRYRDLKIRYNEAVSEFQDRISTLEAQLAAASSFGVIVPPDTARRIADLESQLARSQSDLQVARDRQSALASRLRELATSHRAAQAEVARLEAAIKHKNGRLRTLNDNYERRLRVADTTIATHRAELVRLQDRVSTPNWDLQKASQRVQAVTSQRDQAKAAHIVTQDRVSAARDTIARLEKRISQVEKSQKTRQDLESALATLQQEKDALAVKRDELLGQLGERFVEVRLNGTRRRRDCPTLRPFSLLRRATSEHALSPSLPPALLVSPRSLDRLQISPRLALRVRLVRPDPRSKFCLPWLPAKRLEGRIPLRHPLGLLTGGGGVSSSPAAPEAGAPSDDGESSSGEFSSTRVFDSDAAGSDSTSPELNRAKNEFGMPSGPLSDTELAALQPTTVLRSEWIPGYRDHRSFRGHDIVPWSAQDIRQISIVEMDADLLFHRYTKPMKCLTPLRDPVPPLGNWRDDLVVESNVRDLIKTAPWEILAAPLKPLTFKSRGWFRHIKGVYASCEDEHLRAYWDSTHAFPMSITKRRASRHVDALYTDRKQRRPRAGARWKSFLQLVLIGLLQGYCYLDLLLDPFFLHFPRPGEAGAWYPGIEDGADPADLLEALTITDAADRWRNHYRDVPADHPALEIARLRDKFVSSSS</sequence>
<organism evidence="3 4">
    <name type="scientific">Phytophthora nicotianae P1569</name>
    <dbReference type="NCBI Taxonomy" id="1317065"/>
    <lineage>
        <taxon>Eukaryota</taxon>
        <taxon>Sar</taxon>
        <taxon>Stramenopiles</taxon>
        <taxon>Oomycota</taxon>
        <taxon>Peronosporomycetes</taxon>
        <taxon>Peronosporales</taxon>
        <taxon>Peronosporaceae</taxon>
        <taxon>Phytophthora</taxon>
    </lineage>
</organism>
<evidence type="ECO:0000256" key="1">
    <source>
        <dbReference type="SAM" id="Coils"/>
    </source>
</evidence>
<dbReference type="HOGENOM" id="CLU_016983_0_0_1"/>
<keyword evidence="4" id="KW-1185">Reference proteome</keyword>
<feature type="region of interest" description="Disordered" evidence="2">
    <location>
        <begin position="650"/>
        <end position="713"/>
    </location>
</feature>